<keyword evidence="1" id="KW-0479">Metal-binding</keyword>
<dbReference type="PANTHER" id="PTHR48073">
    <property type="entry name" value="O-SUCCINYLBENZOATE SYNTHASE-RELATED"/>
    <property type="match status" value="1"/>
</dbReference>
<sequence length="366" mass="41732">MNKKPDNTVKVNAKYLRHTLDFKFDAGTSRGVLRTKDSFFIKVTFPGDSKMEGWGEAGPLPKLSIDDVPNFENILKAYVNGLSEKEIDWSEAGILEFCKTYVMDAHPSIRFAFEMALLDLFHGGKRQILENDFYRQHMPIPINGLIWMGDESFMLKQIEEKLELGFSCIKMKIGAIDFKQECRLLGFIRERFTAEQITLRVDANGAFSPHEAMDKLERLAEFDLHSIEQPIKAGQWDELKRLCKESPLDIALDEELIGIYAKEDRKKLLEHINPQYIILKPTLVGGIRDTREWIWLAENMGVGWWMTSALESNIGLNAISQLTASYDIYMPQGLGTGQLYKNNVASPLEIVSGNILYNPSTDWGKI</sequence>
<dbReference type="Gene3D" id="3.20.20.120">
    <property type="entry name" value="Enolase-like C-terminal domain"/>
    <property type="match status" value="1"/>
</dbReference>
<reference evidence="3 4" key="1">
    <citation type="submission" date="2020-09" db="EMBL/GenBank/DDBJ databases">
        <title>Echinicola sp. CAU 1574 isolated from sand of Sido Beach.</title>
        <authorList>
            <person name="Kim W."/>
        </authorList>
    </citation>
    <scope>NUCLEOTIDE SEQUENCE [LARGE SCALE GENOMIC DNA]</scope>
    <source>
        <strain evidence="3 4">CAU 1574</strain>
    </source>
</reference>
<protein>
    <submittedName>
        <fullName evidence="3">O-succinylbenzoate synthase</fullName>
    </submittedName>
</protein>
<dbReference type="SFLD" id="SFLDG00180">
    <property type="entry name" value="muconate_cycloisomerase"/>
    <property type="match status" value="1"/>
</dbReference>
<dbReference type="SUPFAM" id="SSF54826">
    <property type="entry name" value="Enolase N-terminal domain-like"/>
    <property type="match status" value="1"/>
</dbReference>
<dbReference type="PANTHER" id="PTHR48073:SF2">
    <property type="entry name" value="O-SUCCINYLBENZOATE SYNTHASE"/>
    <property type="match status" value="1"/>
</dbReference>
<dbReference type="CDD" id="cd03320">
    <property type="entry name" value="OSBS"/>
    <property type="match status" value="1"/>
</dbReference>
<dbReference type="InterPro" id="IPR029065">
    <property type="entry name" value="Enolase_C-like"/>
</dbReference>
<organism evidence="3 4">
    <name type="scientific">Echinicola arenosa</name>
    <dbReference type="NCBI Taxonomy" id="2774144"/>
    <lineage>
        <taxon>Bacteria</taxon>
        <taxon>Pseudomonadati</taxon>
        <taxon>Bacteroidota</taxon>
        <taxon>Cytophagia</taxon>
        <taxon>Cytophagales</taxon>
        <taxon>Cyclobacteriaceae</taxon>
        <taxon>Echinicola</taxon>
    </lineage>
</organism>
<dbReference type="SFLD" id="SFLDS00001">
    <property type="entry name" value="Enolase"/>
    <property type="match status" value="1"/>
</dbReference>
<dbReference type="PROSITE" id="PS00909">
    <property type="entry name" value="MR_MLE_2"/>
    <property type="match status" value="1"/>
</dbReference>
<dbReference type="RefSeq" id="WP_192011692.1">
    <property type="nucleotide sequence ID" value="NZ_JACYTQ010000008.1"/>
</dbReference>
<evidence type="ECO:0000313" key="3">
    <source>
        <dbReference type="EMBL" id="MBD8490822.1"/>
    </source>
</evidence>
<evidence type="ECO:0000259" key="2">
    <source>
        <dbReference type="SMART" id="SM00922"/>
    </source>
</evidence>
<dbReference type="EMBL" id="JACYTQ010000008">
    <property type="protein sequence ID" value="MBD8490822.1"/>
    <property type="molecule type" value="Genomic_DNA"/>
</dbReference>
<dbReference type="InterPro" id="IPR013342">
    <property type="entry name" value="Mandelate_racemase_C"/>
</dbReference>
<dbReference type="InterPro" id="IPR018110">
    <property type="entry name" value="Mandel_Rmase/mucon_lact_enz_CS"/>
</dbReference>
<dbReference type="SUPFAM" id="SSF51604">
    <property type="entry name" value="Enolase C-terminal domain-like"/>
    <property type="match status" value="1"/>
</dbReference>
<gene>
    <name evidence="3" type="ORF">IFO69_18870</name>
</gene>
<comment type="caution">
    <text evidence="3">The sequence shown here is derived from an EMBL/GenBank/DDBJ whole genome shotgun (WGS) entry which is preliminary data.</text>
</comment>
<evidence type="ECO:0000313" key="4">
    <source>
        <dbReference type="Proteomes" id="UP000647133"/>
    </source>
</evidence>
<dbReference type="InterPro" id="IPR036849">
    <property type="entry name" value="Enolase-like_C_sf"/>
</dbReference>
<dbReference type="SFLD" id="SFLDF00009">
    <property type="entry name" value="o-succinylbenzoate_synthase"/>
    <property type="match status" value="1"/>
</dbReference>
<dbReference type="Gene3D" id="3.30.390.10">
    <property type="entry name" value="Enolase-like, N-terminal domain"/>
    <property type="match status" value="1"/>
</dbReference>
<dbReference type="Proteomes" id="UP000647133">
    <property type="component" value="Unassembled WGS sequence"/>
</dbReference>
<keyword evidence="4" id="KW-1185">Reference proteome</keyword>
<name>A0ABR9APW8_9BACT</name>
<evidence type="ECO:0000256" key="1">
    <source>
        <dbReference type="ARBA" id="ARBA00022723"/>
    </source>
</evidence>
<dbReference type="Pfam" id="PF13378">
    <property type="entry name" value="MR_MLE_C"/>
    <property type="match status" value="1"/>
</dbReference>
<accession>A0ABR9APW8</accession>
<dbReference type="SMART" id="SM00922">
    <property type="entry name" value="MR_MLE"/>
    <property type="match status" value="1"/>
</dbReference>
<dbReference type="InterPro" id="IPR029017">
    <property type="entry name" value="Enolase-like_N"/>
</dbReference>
<proteinExistence type="predicted"/>
<feature type="domain" description="Mandelate racemase/muconate lactonizing enzyme C-terminal" evidence="2">
    <location>
        <begin position="151"/>
        <end position="249"/>
    </location>
</feature>